<evidence type="ECO:0000313" key="4">
    <source>
        <dbReference type="Proteomes" id="UP001551584"/>
    </source>
</evidence>
<dbReference type="SUPFAM" id="SSF55073">
    <property type="entry name" value="Nucleotide cyclase"/>
    <property type="match status" value="1"/>
</dbReference>
<accession>A0ABV3EXQ3</accession>
<keyword evidence="3" id="KW-0548">Nucleotidyltransferase</keyword>
<dbReference type="EC" id="2.7.7.65" evidence="3"/>
<keyword evidence="3" id="KW-0808">Transferase</keyword>
<dbReference type="RefSeq" id="WP_359277271.1">
    <property type="nucleotide sequence ID" value="NZ_JBEZNA010000096.1"/>
</dbReference>
<dbReference type="InterPro" id="IPR000160">
    <property type="entry name" value="GGDEF_dom"/>
</dbReference>
<sequence>MRRDTCTAHAQRLLRRHGDETVVVLVDQDHFKAVNDRLGHPAGDAMLRATADRLAAWAGPHATVCRLGGDEFAAAVQCKCRTSGAWFASLSWCGCCTPRSSLRTAAPSTSPPPPPTAAAPAAATATTDATEQTR</sequence>
<dbReference type="SMART" id="SM00267">
    <property type="entry name" value="GGDEF"/>
    <property type="match status" value="1"/>
</dbReference>
<gene>
    <name evidence="3" type="ORF">AB0D95_27670</name>
</gene>
<feature type="region of interest" description="Disordered" evidence="1">
    <location>
        <begin position="102"/>
        <end position="134"/>
    </location>
</feature>
<comment type="caution">
    <text evidence="3">The sequence shown here is derived from an EMBL/GenBank/DDBJ whole genome shotgun (WGS) entry which is preliminary data.</text>
</comment>
<evidence type="ECO:0000256" key="1">
    <source>
        <dbReference type="SAM" id="MobiDB-lite"/>
    </source>
</evidence>
<feature type="domain" description="GGDEF" evidence="2">
    <location>
        <begin position="19"/>
        <end position="134"/>
    </location>
</feature>
<proteinExistence type="predicted"/>
<evidence type="ECO:0000313" key="3">
    <source>
        <dbReference type="EMBL" id="MEU9581002.1"/>
    </source>
</evidence>
<dbReference type="Proteomes" id="UP001551584">
    <property type="component" value="Unassembled WGS sequence"/>
</dbReference>
<feature type="compositionally biased region" description="Low complexity" evidence="1">
    <location>
        <begin position="118"/>
        <end position="134"/>
    </location>
</feature>
<dbReference type="Gene3D" id="3.30.70.270">
    <property type="match status" value="1"/>
</dbReference>
<name>A0ABV3EXQ3_9ACTN</name>
<dbReference type="InterPro" id="IPR029787">
    <property type="entry name" value="Nucleotide_cyclase"/>
</dbReference>
<keyword evidence="4" id="KW-1185">Reference proteome</keyword>
<dbReference type="InterPro" id="IPR052155">
    <property type="entry name" value="Biofilm_reg_signaling"/>
</dbReference>
<dbReference type="CDD" id="cd01949">
    <property type="entry name" value="GGDEF"/>
    <property type="match status" value="1"/>
</dbReference>
<dbReference type="PANTHER" id="PTHR44757:SF2">
    <property type="entry name" value="BIOFILM ARCHITECTURE MAINTENANCE PROTEIN MBAA"/>
    <property type="match status" value="1"/>
</dbReference>
<dbReference type="PANTHER" id="PTHR44757">
    <property type="entry name" value="DIGUANYLATE CYCLASE DGCP"/>
    <property type="match status" value="1"/>
</dbReference>
<dbReference type="GO" id="GO:0052621">
    <property type="term" value="F:diguanylate cyclase activity"/>
    <property type="evidence" value="ECO:0007669"/>
    <property type="project" value="UniProtKB-EC"/>
</dbReference>
<evidence type="ECO:0000259" key="2">
    <source>
        <dbReference type="PROSITE" id="PS50887"/>
    </source>
</evidence>
<dbReference type="EMBL" id="JBEZNA010000096">
    <property type="protein sequence ID" value="MEU9581002.1"/>
    <property type="molecule type" value="Genomic_DNA"/>
</dbReference>
<dbReference type="NCBIfam" id="TIGR00254">
    <property type="entry name" value="GGDEF"/>
    <property type="match status" value="1"/>
</dbReference>
<organism evidence="3 4">
    <name type="scientific">Streptomyces chilikensis</name>
    <dbReference type="NCBI Taxonomy" id="1194079"/>
    <lineage>
        <taxon>Bacteria</taxon>
        <taxon>Bacillati</taxon>
        <taxon>Actinomycetota</taxon>
        <taxon>Actinomycetes</taxon>
        <taxon>Kitasatosporales</taxon>
        <taxon>Streptomycetaceae</taxon>
        <taxon>Streptomyces</taxon>
    </lineage>
</organism>
<dbReference type="PROSITE" id="PS50887">
    <property type="entry name" value="GGDEF"/>
    <property type="match status" value="1"/>
</dbReference>
<dbReference type="InterPro" id="IPR043128">
    <property type="entry name" value="Rev_trsase/Diguanyl_cyclase"/>
</dbReference>
<protein>
    <submittedName>
        <fullName evidence="3">GGDEF domain-containing protein</fullName>
        <ecNumber evidence="3">2.7.7.65</ecNumber>
    </submittedName>
</protein>
<dbReference type="Pfam" id="PF00990">
    <property type="entry name" value="GGDEF"/>
    <property type="match status" value="1"/>
</dbReference>
<reference evidence="3 4" key="1">
    <citation type="submission" date="2024-06" db="EMBL/GenBank/DDBJ databases">
        <title>The Natural Products Discovery Center: Release of the First 8490 Sequenced Strains for Exploring Actinobacteria Biosynthetic Diversity.</title>
        <authorList>
            <person name="Kalkreuter E."/>
            <person name="Kautsar S.A."/>
            <person name="Yang D."/>
            <person name="Bader C.D."/>
            <person name="Teijaro C.N."/>
            <person name="Fluegel L."/>
            <person name="Davis C.M."/>
            <person name="Simpson J.R."/>
            <person name="Lauterbach L."/>
            <person name="Steele A.D."/>
            <person name="Gui C."/>
            <person name="Meng S."/>
            <person name="Li G."/>
            <person name="Viehrig K."/>
            <person name="Ye F."/>
            <person name="Su P."/>
            <person name="Kiefer A.F."/>
            <person name="Nichols A."/>
            <person name="Cepeda A.J."/>
            <person name="Yan W."/>
            <person name="Fan B."/>
            <person name="Jiang Y."/>
            <person name="Adhikari A."/>
            <person name="Zheng C.-J."/>
            <person name="Schuster L."/>
            <person name="Cowan T.M."/>
            <person name="Smanski M.J."/>
            <person name="Chevrette M.G."/>
            <person name="De Carvalho L.P.S."/>
            <person name="Shen B."/>
        </authorList>
    </citation>
    <scope>NUCLEOTIDE SEQUENCE [LARGE SCALE GENOMIC DNA]</scope>
    <source>
        <strain evidence="3 4">NPDC048117</strain>
    </source>
</reference>